<evidence type="ECO:0000313" key="3">
    <source>
        <dbReference type="Proteomes" id="UP000002968"/>
    </source>
</evidence>
<evidence type="ECO:0000256" key="1">
    <source>
        <dbReference type="SAM" id="MobiDB-lite"/>
    </source>
</evidence>
<dbReference type="AlphaFoldDB" id="D9XPM9"/>
<reference evidence="2" key="1">
    <citation type="submission" date="2009-02" db="EMBL/GenBank/DDBJ databases">
        <title>Annotation of Streptomyces griseoflavus strain Tu4000.</title>
        <authorList>
            <consortium name="The Broad Institute Genome Sequencing Platform"/>
            <consortium name="Broad Institute Microbial Sequencing Center"/>
            <person name="Fischbach M."/>
            <person name="Godfrey P."/>
            <person name="Ward D."/>
            <person name="Young S."/>
            <person name="Zeng Q."/>
            <person name="Koehrsen M."/>
            <person name="Alvarado L."/>
            <person name="Berlin A.M."/>
            <person name="Bochicchio J."/>
            <person name="Borenstein D."/>
            <person name="Chapman S.B."/>
            <person name="Chen Z."/>
            <person name="Engels R."/>
            <person name="Freedman E."/>
            <person name="Gellesch M."/>
            <person name="Goldberg J."/>
            <person name="Griggs A."/>
            <person name="Gujja S."/>
            <person name="Heilman E.R."/>
            <person name="Heiman D.I."/>
            <person name="Hepburn T.A."/>
            <person name="Howarth C."/>
            <person name="Jen D."/>
            <person name="Larson L."/>
            <person name="Lewis B."/>
            <person name="Mehta T."/>
            <person name="Park D."/>
            <person name="Pearson M."/>
            <person name="Richards J."/>
            <person name="Roberts A."/>
            <person name="Saif S."/>
            <person name="Shea T.D."/>
            <person name="Shenoy N."/>
            <person name="Sisk P."/>
            <person name="Stolte C."/>
            <person name="Sykes S.N."/>
            <person name="Thomson T."/>
            <person name="Walk T."/>
            <person name="White J."/>
            <person name="Yandava C."/>
            <person name="Straight P."/>
            <person name="Clardy J."/>
            <person name="Hung D."/>
            <person name="Kolter R."/>
            <person name="Mekalanos J."/>
            <person name="Walker S."/>
            <person name="Walsh C.T."/>
            <person name="Wieland-Brown L.C."/>
            <person name="Haas B."/>
            <person name="Nusbaum C."/>
            <person name="Birren B."/>
        </authorList>
    </citation>
    <scope>NUCLEOTIDE SEQUENCE [LARGE SCALE GENOMIC DNA]</scope>
    <source>
        <strain evidence="2">Tu4000</strain>
    </source>
</reference>
<sequence length="82" mass="9011">MRVSTSVDACAVQHGTCIDGRQHRWSSKSRGGQPGARPSTSHVGDGPRRAASTCVNIDVCRMRTCCRCSKPTARVWRRAARR</sequence>
<evidence type="ECO:0000313" key="2">
    <source>
        <dbReference type="EMBL" id="EFL38603.1"/>
    </source>
</evidence>
<protein>
    <submittedName>
        <fullName evidence="2">Uncharacterized protein</fullName>
    </submittedName>
</protein>
<proteinExistence type="predicted"/>
<organism evidence="2 3">
    <name type="scientific">Streptomyces griseoflavus Tu4000</name>
    <dbReference type="NCBI Taxonomy" id="467200"/>
    <lineage>
        <taxon>Bacteria</taxon>
        <taxon>Bacillati</taxon>
        <taxon>Actinomycetota</taxon>
        <taxon>Actinomycetes</taxon>
        <taxon>Kitasatosporales</taxon>
        <taxon>Streptomycetaceae</taxon>
        <taxon>Streptomyces</taxon>
    </lineage>
</organism>
<gene>
    <name evidence="2" type="ORF">SSRG_01407</name>
</gene>
<dbReference type="EMBL" id="GG657758">
    <property type="protein sequence ID" value="EFL38603.1"/>
    <property type="molecule type" value="Genomic_DNA"/>
</dbReference>
<dbReference type="STRING" id="467200.SSRG_01407"/>
<accession>D9XPM9</accession>
<dbReference type="Proteomes" id="UP000002968">
    <property type="component" value="Unassembled WGS sequence"/>
</dbReference>
<name>D9XPM9_9ACTN</name>
<dbReference type="HOGENOM" id="CLU_2556822_0_0_11"/>
<feature type="region of interest" description="Disordered" evidence="1">
    <location>
        <begin position="21"/>
        <end position="49"/>
    </location>
</feature>
<keyword evidence="3" id="KW-1185">Reference proteome</keyword>